<gene>
    <name evidence="2" type="ORF">SAMN05444414_10621</name>
</gene>
<protein>
    <submittedName>
        <fullName evidence="2">N-methylhydantoinase B</fullName>
    </submittedName>
</protein>
<evidence type="ECO:0000259" key="1">
    <source>
        <dbReference type="Pfam" id="PF02538"/>
    </source>
</evidence>
<dbReference type="PANTHER" id="PTHR11365">
    <property type="entry name" value="5-OXOPROLINASE RELATED"/>
    <property type="match status" value="1"/>
</dbReference>
<organism evidence="2 3">
    <name type="scientific">Roseovarius marisflavi</name>
    <dbReference type="NCBI Taxonomy" id="1054996"/>
    <lineage>
        <taxon>Bacteria</taxon>
        <taxon>Pseudomonadati</taxon>
        <taxon>Pseudomonadota</taxon>
        <taxon>Alphaproteobacteria</taxon>
        <taxon>Rhodobacterales</taxon>
        <taxon>Roseobacteraceae</taxon>
        <taxon>Roseovarius</taxon>
    </lineage>
</organism>
<dbReference type="OrthoDB" id="9761586at2"/>
<dbReference type="InterPro" id="IPR003692">
    <property type="entry name" value="Hydantoinase_B"/>
</dbReference>
<dbReference type="GO" id="GO:0005829">
    <property type="term" value="C:cytosol"/>
    <property type="evidence" value="ECO:0007669"/>
    <property type="project" value="TreeGrafter"/>
</dbReference>
<evidence type="ECO:0000313" key="2">
    <source>
        <dbReference type="EMBL" id="SHL14526.1"/>
    </source>
</evidence>
<name>A0A1M6Y8D8_9RHOB</name>
<feature type="domain" description="Hydantoinase B/oxoprolinase" evidence="1">
    <location>
        <begin position="4"/>
        <end position="531"/>
    </location>
</feature>
<keyword evidence="3" id="KW-1185">Reference proteome</keyword>
<dbReference type="EMBL" id="FRBN01000006">
    <property type="protein sequence ID" value="SHL14526.1"/>
    <property type="molecule type" value="Genomic_DNA"/>
</dbReference>
<dbReference type="GO" id="GO:0017168">
    <property type="term" value="F:5-oxoprolinase (ATP-hydrolyzing) activity"/>
    <property type="evidence" value="ECO:0007669"/>
    <property type="project" value="TreeGrafter"/>
</dbReference>
<reference evidence="3" key="1">
    <citation type="submission" date="2016-11" db="EMBL/GenBank/DDBJ databases">
        <authorList>
            <person name="Varghese N."/>
            <person name="Submissions S."/>
        </authorList>
    </citation>
    <scope>NUCLEOTIDE SEQUENCE [LARGE SCALE GENOMIC DNA]</scope>
    <source>
        <strain evidence="3">DSM 29327</strain>
    </source>
</reference>
<dbReference type="PANTHER" id="PTHR11365:SF23">
    <property type="entry name" value="HYPOTHETICAL 5-OXOPROLINASE (EUROFUNG)-RELATED"/>
    <property type="match status" value="1"/>
</dbReference>
<proteinExistence type="predicted"/>
<accession>A0A1M6Y8D8</accession>
<sequence length="584" mass="61639">MTLDPITLSVIQAGLQQVCDEMDLAFSRAAFSPVIAEANDRSDGIYDAADGALIAQGVGGLPVFVGTMQYSTRTLIAMIKEGRAGAPEPGDIYIVNDPYLGGTHLMDVRFARPYYRDGALFCWLSNTGHWPDTGGAVPGGFSASATSVEQEGLRLPPVKLFKRGVMDAEIYAIICSNIRVADQRIGDVTAQAAALDLGAARLDALLDRYGDDVVAAAIAELRSRAAAQMRSFIDDIGPGPHRATAYVDSDGVVNEPLEICLSVTREGENLLFDFTGSSAPCRGPMNSVRATTLSSVYLAMRHIFPEVPISAGAFEPLRVTGIEGTFLDARYPRPVSGCAAEVSQRIAEAVFAALVTALPGRVTAAPAGTSGNFALGGHDPDKCRDFVMYQLSGGGYGGSVMGDGLSNGCSTIGISKAPPVEVMEQAFPVLYHRYALREGSGGAGKHRGGFGLEYEVELRRGAAQASFVMDHGRFGPQGALGGADGAVNEVTVWQAGVPHVPVHLSKEQDIPLAPGDRVCVRTPGGAGYGDPFARDAWAVAEDVRLGRYTRAEGEALFGVVLTGAPHWKVDESATTLRRLARTET</sequence>
<dbReference type="Pfam" id="PF02538">
    <property type="entry name" value="Hydantoinase_B"/>
    <property type="match status" value="1"/>
</dbReference>
<dbReference type="STRING" id="1054996.SAMN05444414_10621"/>
<dbReference type="RefSeq" id="WP_073196664.1">
    <property type="nucleotide sequence ID" value="NZ_FRBN01000006.1"/>
</dbReference>
<dbReference type="InterPro" id="IPR045079">
    <property type="entry name" value="Oxoprolinase-like"/>
</dbReference>
<dbReference type="AlphaFoldDB" id="A0A1M6Y8D8"/>
<dbReference type="GO" id="GO:0006749">
    <property type="term" value="P:glutathione metabolic process"/>
    <property type="evidence" value="ECO:0007669"/>
    <property type="project" value="TreeGrafter"/>
</dbReference>
<evidence type="ECO:0000313" key="3">
    <source>
        <dbReference type="Proteomes" id="UP000184191"/>
    </source>
</evidence>
<dbReference type="Proteomes" id="UP000184191">
    <property type="component" value="Unassembled WGS sequence"/>
</dbReference>